<dbReference type="AlphaFoldDB" id="A0A8X6KM82"/>
<reference evidence="2" key="1">
    <citation type="submission" date="2020-07" db="EMBL/GenBank/DDBJ databases">
        <title>Multicomponent nature underlies the extraordinary mechanical properties of spider dragline silk.</title>
        <authorList>
            <person name="Kono N."/>
            <person name="Nakamura H."/>
            <person name="Mori M."/>
            <person name="Yoshida Y."/>
            <person name="Ohtoshi R."/>
            <person name="Malay A.D."/>
            <person name="Moran D.A.P."/>
            <person name="Tomita M."/>
            <person name="Numata K."/>
            <person name="Arakawa K."/>
        </authorList>
    </citation>
    <scope>NUCLEOTIDE SEQUENCE</scope>
</reference>
<sequence>MSPELNDEQKSQLAELLRTFSGIFTKTDKSATTGTNGKHRIHTGNHAPINQRAYRVSPTERRIVHNEVQKILEKSIIQPSESPLSSPVVLVREKRGKLAFLRRLLQTQ</sequence>
<dbReference type="OrthoDB" id="10056424at2759"/>
<evidence type="ECO:0000313" key="3">
    <source>
        <dbReference type="Proteomes" id="UP000887116"/>
    </source>
</evidence>
<protein>
    <submittedName>
        <fullName evidence="2">Retrovirus-related Pol polyprotein from transposon 297</fullName>
    </submittedName>
</protein>
<dbReference type="Proteomes" id="UP000887116">
    <property type="component" value="Unassembled WGS sequence"/>
</dbReference>
<dbReference type="EMBL" id="BMAO01002019">
    <property type="protein sequence ID" value="GFQ77521.1"/>
    <property type="molecule type" value="Genomic_DNA"/>
</dbReference>
<name>A0A8X6KM82_TRICU</name>
<gene>
    <name evidence="2" type="primary">pol_1081</name>
    <name evidence="2" type="ORF">TNCT_240551</name>
</gene>
<dbReference type="GO" id="GO:0071897">
    <property type="term" value="P:DNA biosynthetic process"/>
    <property type="evidence" value="ECO:0007669"/>
    <property type="project" value="UniProtKB-ARBA"/>
</dbReference>
<dbReference type="Gene3D" id="3.10.10.10">
    <property type="entry name" value="HIV Type 1 Reverse Transcriptase, subunit A, domain 1"/>
    <property type="match status" value="1"/>
</dbReference>
<organism evidence="2 3">
    <name type="scientific">Trichonephila clavata</name>
    <name type="common">Joro spider</name>
    <name type="synonym">Nephila clavata</name>
    <dbReference type="NCBI Taxonomy" id="2740835"/>
    <lineage>
        <taxon>Eukaryota</taxon>
        <taxon>Metazoa</taxon>
        <taxon>Ecdysozoa</taxon>
        <taxon>Arthropoda</taxon>
        <taxon>Chelicerata</taxon>
        <taxon>Arachnida</taxon>
        <taxon>Araneae</taxon>
        <taxon>Araneomorphae</taxon>
        <taxon>Entelegynae</taxon>
        <taxon>Araneoidea</taxon>
        <taxon>Nephilidae</taxon>
        <taxon>Trichonephila</taxon>
    </lineage>
</organism>
<evidence type="ECO:0000313" key="2">
    <source>
        <dbReference type="EMBL" id="GFQ77521.1"/>
    </source>
</evidence>
<evidence type="ECO:0000256" key="1">
    <source>
        <dbReference type="SAM" id="MobiDB-lite"/>
    </source>
</evidence>
<feature type="region of interest" description="Disordered" evidence="1">
    <location>
        <begin position="27"/>
        <end position="50"/>
    </location>
</feature>
<keyword evidence="3" id="KW-1185">Reference proteome</keyword>
<dbReference type="SUPFAM" id="SSF56672">
    <property type="entry name" value="DNA/RNA polymerases"/>
    <property type="match status" value="1"/>
</dbReference>
<dbReference type="InterPro" id="IPR043502">
    <property type="entry name" value="DNA/RNA_pol_sf"/>
</dbReference>
<proteinExistence type="predicted"/>
<accession>A0A8X6KM82</accession>
<comment type="caution">
    <text evidence="2">The sequence shown here is derived from an EMBL/GenBank/DDBJ whole genome shotgun (WGS) entry which is preliminary data.</text>
</comment>